<sequence>MKPFQTFILPISSHWKMSFVTSGPGKYIWATGVVLMNLIKLPLLILYYLPAFTRPDPRWSVFQSIMNNYMSSFIYHTAYVEAVTPLDLEPGSFGDRVVKIKKGPDSLYTDVARPNSSILPTTTGGIWFPSAPKEISFENDRPIILHFHPGGYGMGDVRTDSTFAARNLTDRVGSYALFSLYRLATNPNGGFPAALQDGISAYYYLLNDLKVPATKIVLSGDSAGGHILICMLRYIAAHGKEIGLPAPLGALLWSPAIDMTVAGTEPDKITANRNYNVDYVNSTFISWGAKRFVSSDPAASSYMSSLDAPFNSPCPMWVFCGENELFYDDVSEFVEQMRSIKDNDVTLRVEPLTNHDIFFAGNFTGWKAEAERVADEAGAWVEGLVAGSRQVMGSG</sequence>
<dbReference type="Proteomes" id="UP001497680">
    <property type="component" value="Unassembled WGS sequence"/>
</dbReference>
<organism evidence="1 2">
    <name type="scientific">Hypoxylon rubiginosum</name>
    <dbReference type="NCBI Taxonomy" id="110542"/>
    <lineage>
        <taxon>Eukaryota</taxon>
        <taxon>Fungi</taxon>
        <taxon>Dikarya</taxon>
        <taxon>Ascomycota</taxon>
        <taxon>Pezizomycotina</taxon>
        <taxon>Sordariomycetes</taxon>
        <taxon>Xylariomycetidae</taxon>
        <taxon>Xylariales</taxon>
        <taxon>Hypoxylaceae</taxon>
        <taxon>Hypoxylon</taxon>
    </lineage>
</organism>
<protein>
    <submittedName>
        <fullName evidence="1">Alpha/Beta hydrolase protein</fullName>
    </submittedName>
</protein>
<name>A0ACC0D8C1_9PEZI</name>
<keyword evidence="2" id="KW-1185">Reference proteome</keyword>
<comment type="caution">
    <text evidence="1">The sequence shown here is derived from an EMBL/GenBank/DDBJ whole genome shotgun (WGS) entry which is preliminary data.</text>
</comment>
<evidence type="ECO:0000313" key="2">
    <source>
        <dbReference type="Proteomes" id="UP001497680"/>
    </source>
</evidence>
<reference evidence="1 2" key="1">
    <citation type="journal article" date="2022" name="New Phytol.">
        <title>Ecological generalism drives hyperdiversity of secondary metabolite gene clusters in xylarialean endophytes.</title>
        <authorList>
            <person name="Franco M.E.E."/>
            <person name="Wisecaver J.H."/>
            <person name="Arnold A.E."/>
            <person name="Ju Y.M."/>
            <person name="Slot J.C."/>
            <person name="Ahrendt S."/>
            <person name="Moore L.P."/>
            <person name="Eastman K.E."/>
            <person name="Scott K."/>
            <person name="Konkel Z."/>
            <person name="Mondo S.J."/>
            <person name="Kuo A."/>
            <person name="Hayes R.D."/>
            <person name="Haridas S."/>
            <person name="Andreopoulos B."/>
            <person name="Riley R."/>
            <person name="LaButti K."/>
            <person name="Pangilinan J."/>
            <person name="Lipzen A."/>
            <person name="Amirebrahimi M."/>
            <person name="Yan J."/>
            <person name="Adam C."/>
            <person name="Keymanesh K."/>
            <person name="Ng V."/>
            <person name="Louie K."/>
            <person name="Northen T."/>
            <person name="Drula E."/>
            <person name="Henrissat B."/>
            <person name="Hsieh H.M."/>
            <person name="Youens-Clark K."/>
            <person name="Lutzoni F."/>
            <person name="Miadlikowska J."/>
            <person name="Eastwood D.C."/>
            <person name="Hamelin R.C."/>
            <person name="Grigoriev I.V."/>
            <person name="U'Ren J.M."/>
        </authorList>
    </citation>
    <scope>NUCLEOTIDE SEQUENCE [LARGE SCALE GENOMIC DNA]</scope>
    <source>
        <strain evidence="1 2">ER1909</strain>
    </source>
</reference>
<keyword evidence="1" id="KW-0378">Hydrolase</keyword>
<accession>A0ACC0D8C1</accession>
<gene>
    <name evidence="1" type="ORF">F4821DRAFT_232932</name>
</gene>
<dbReference type="EMBL" id="MU394299">
    <property type="protein sequence ID" value="KAI6088775.1"/>
    <property type="molecule type" value="Genomic_DNA"/>
</dbReference>
<proteinExistence type="predicted"/>
<evidence type="ECO:0000313" key="1">
    <source>
        <dbReference type="EMBL" id="KAI6088775.1"/>
    </source>
</evidence>